<dbReference type="Proteomes" id="UP001190700">
    <property type="component" value="Unassembled WGS sequence"/>
</dbReference>
<proteinExistence type="predicted"/>
<accession>A0AAE0BU47</accession>
<keyword evidence="1" id="KW-0539">Nucleus</keyword>
<evidence type="ECO:0000256" key="1">
    <source>
        <dbReference type="PROSITE-ProRule" id="PRU00649"/>
    </source>
</evidence>
<protein>
    <recommendedName>
        <fullName evidence="3">TFIIS N-terminal domain-containing protein</fullName>
    </recommendedName>
</protein>
<feature type="compositionally biased region" description="Polar residues" evidence="2">
    <location>
        <begin position="24"/>
        <end position="35"/>
    </location>
</feature>
<dbReference type="Gene3D" id="1.20.930.10">
    <property type="entry name" value="Conserved domain common to transcription factors TFIIS, elongin A, CRSP70"/>
    <property type="match status" value="1"/>
</dbReference>
<sequence>MPNKQGSTPAATGFSIPKKKSQVVVPQTSSASKPTDVTQNVIKIAKKKVATGGASDRKTLASPSIHTAIGKAPKANAGGKEHTLQRIFQDAKSAASKAAEGDKPAVKRAVACLKQIGFMSITLEELQASHLGKDVKTLLKHPCKEVAHQATLLMEGWR</sequence>
<evidence type="ECO:0000259" key="3">
    <source>
        <dbReference type="PROSITE" id="PS51319"/>
    </source>
</evidence>
<evidence type="ECO:0000256" key="2">
    <source>
        <dbReference type="SAM" id="MobiDB-lite"/>
    </source>
</evidence>
<feature type="region of interest" description="Disordered" evidence="2">
    <location>
        <begin position="1"/>
        <end position="35"/>
    </location>
</feature>
<feature type="domain" description="TFIIS N-terminal" evidence="3">
    <location>
        <begin position="89"/>
        <end position="158"/>
    </location>
</feature>
<comment type="subcellular location">
    <subcellularLocation>
        <location evidence="1">Nucleus</location>
    </subcellularLocation>
</comment>
<feature type="compositionally biased region" description="Polar residues" evidence="2">
    <location>
        <begin position="1"/>
        <end position="10"/>
    </location>
</feature>
<evidence type="ECO:0000313" key="4">
    <source>
        <dbReference type="EMBL" id="KAK3242807.1"/>
    </source>
</evidence>
<name>A0AAE0BU47_9CHLO</name>
<dbReference type="GO" id="GO:0005634">
    <property type="term" value="C:nucleus"/>
    <property type="evidence" value="ECO:0007669"/>
    <property type="project" value="UniProtKB-SubCell"/>
</dbReference>
<dbReference type="AlphaFoldDB" id="A0AAE0BU47"/>
<dbReference type="SUPFAM" id="SSF47676">
    <property type="entry name" value="Conserved domain common to transcription factors TFIIS, elongin A, CRSP70"/>
    <property type="match status" value="1"/>
</dbReference>
<dbReference type="InterPro" id="IPR035441">
    <property type="entry name" value="TFIIS/LEDGF_dom_sf"/>
</dbReference>
<dbReference type="InterPro" id="IPR017923">
    <property type="entry name" value="TFIIS_N"/>
</dbReference>
<gene>
    <name evidence="4" type="ORF">CYMTET_47529</name>
</gene>
<dbReference type="PROSITE" id="PS51319">
    <property type="entry name" value="TFIIS_N"/>
    <property type="match status" value="1"/>
</dbReference>
<dbReference type="EMBL" id="LGRX02033117">
    <property type="protein sequence ID" value="KAK3242807.1"/>
    <property type="molecule type" value="Genomic_DNA"/>
</dbReference>
<comment type="caution">
    <text evidence="4">The sequence shown here is derived from an EMBL/GenBank/DDBJ whole genome shotgun (WGS) entry which is preliminary data.</text>
</comment>
<evidence type="ECO:0000313" key="5">
    <source>
        <dbReference type="Proteomes" id="UP001190700"/>
    </source>
</evidence>
<keyword evidence="5" id="KW-1185">Reference proteome</keyword>
<organism evidence="4 5">
    <name type="scientific">Cymbomonas tetramitiformis</name>
    <dbReference type="NCBI Taxonomy" id="36881"/>
    <lineage>
        <taxon>Eukaryota</taxon>
        <taxon>Viridiplantae</taxon>
        <taxon>Chlorophyta</taxon>
        <taxon>Pyramimonadophyceae</taxon>
        <taxon>Pyramimonadales</taxon>
        <taxon>Pyramimonadaceae</taxon>
        <taxon>Cymbomonas</taxon>
    </lineage>
</organism>
<reference evidence="4 5" key="1">
    <citation type="journal article" date="2015" name="Genome Biol. Evol.">
        <title>Comparative Genomics of a Bacterivorous Green Alga Reveals Evolutionary Causalities and Consequences of Phago-Mixotrophic Mode of Nutrition.</title>
        <authorList>
            <person name="Burns J.A."/>
            <person name="Paasch A."/>
            <person name="Narechania A."/>
            <person name="Kim E."/>
        </authorList>
    </citation>
    <scope>NUCLEOTIDE SEQUENCE [LARGE SCALE GENOMIC DNA]</scope>
    <source>
        <strain evidence="4 5">PLY_AMNH</strain>
    </source>
</reference>
<dbReference type="Pfam" id="PF08711">
    <property type="entry name" value="Med26"/>
    <property type="match status" value="1"/>
</dbReference>